<dbReference type="EC" id="3.4.21.89" evidence="4 8"/>
<dbReference type="PANTHER" id="PTHR43390">
    <property type="entry name" value="SIGNAL PEPTIDASE I"/>
    <property type="match status" value="1"/>
</dbReference>
<keyword evidence="8" id="KW-1133">Transmembrane helix</keyword>
<keyword evidence="6 8" id="KW-0378">Hydrolase</keyword>
<evidence type="ECO:0000259" key="10">
    <source>
        <dbReference type="Pfam" id="PF10502"/>
    </source>
</evidence>
<dbReference type="Proteomes" id="UP000294743">
    <property type="component" value="Unassembled WGS sequence"/>
</dbReference>
<sequence>MMNETNVNTETKKVNETKTEILDFIKMVLICFVLVFLCVKFFFRPITVSGSSMYPTLEDQEFGFSNVFAGLTSEIERFDVVVVQDEKTGDDLWVKRVIGLPGEEIEYFDDQLYINGKPVEEPFLNKAYMETQIGDRNYGNTFTHDVEPIVLGEDEYFLLGDNRPVSRDSRAAGIGPFKRSSIISKNVLVLYPFDKIGMVSNDE</sequence>
<dbReference type="PANTHER" id="PTHR43390:SF1">
    <property type="entry name" value="CHLOROPLAST PROCESSING PEPTIDASE"/>
    <property type="match status" value="1"/>
</dbReference>
<dbReference type="PROSITE" id="PS00501">
    <property type="entry name" value="SPASE_I_1"/>
    <property type="match status" value="1"/>
</dbReference>
<keyword evidence="8" id="KW-0812">Transmembrane</keyword>
<keyword evidence="5 8" id="KW-0645">Protease</keyword>
<dbReference type="CDD" id="cd06530">
    <property type="entry name" value="S26_SPase_I"/>
    <property type="match status" value="1"/>
</dbReference>
<feature type="domain" description="Peptidase S26" evidence="10">
    <location>
        <begin position="22"/>
        <end position="190"/>
    </location>
</feature>
<dbReference type="Gene3D" id="2.10.109.10">
    <property type="entry name" value="Umud Fragment, subunit A"/>
    <property type="match status" value="1"/>
</dbReference>
<comment type="similarity">
    <text evidence="3 9">Belongs to the peptidase S26 family.</text>
</comment>
<evidence type="ECO:0000256" key="4">
    <source>
        <dbReference type="ARBA" id="ARBA00013208"/>
    </source>
</evidence>
<keyword evidence="8" id="KW-0472">Membrane</keyword>
<dbReference type="InterPro" id="IPR019533">
    <property type="entry name" value="Peptidase_S26"/>
</dbReference>
<dbReference type="GO" id="GO:0004252">
    <property type="term" value="F:serine-type endopeptidase activity"/>
    <property type="evidence" value="ECO:0007669"/>
    <property type="project" value="InterPro"/>
</dbReference>
<feature type="active site" evidence="7">
    <location>
        <position position="95"/>
    </location>
</feature>
<dbReference type="InterPro" id="IPR036286">
    <property type="entry name" value="LexA/Signal_pep-like_sf"/>
</dbReference>
<feature type="active site" evidence="7">
    <location>
        <position position="52"/>
    </location>
</feature>
<evidence type="ECO:0000256" key="5">
    <source>
        <dbReference type="ARBA" id="ARBA00022670"/>
    </source>
</evidence>
<dbReference type="GO" id="GO:0006465">
    <property type="term" value="P:signal peptide processing"/>
    <property type="evidence" value="ECO:0007669"/>
    <property type="project" value="InterPro"/>
</dbReference>
<evidence type="ECO:0000256" key="8">
    <source>
        <dbReference type="RuleBase" id="RU003993"/>
    </source>
</evidence>
<name>A0A4R7ZQW5_9FIRM</name>
<dbReference type="NCBIfam" id="TIGR02227">
    <property type="entry name" value="sigpep_I_bact"/>
    <property type="match status" value="1"/>
</dbReference>
<evidence type="ECO:0000256" key="1">
    <source>
        <dbReference type="ARBA" id="ARBA00000677"/>
    </source>
</evidence>
<accession>A0A4R7ZQW5</accession>
<dbReference type="SUPFAM" id="SSF51306">
    <property type="entry name" value="LexA/Signal peptidase"/>
    <property type="match status" value="1"/>
</dbReference>
<keyword evidence="12" id="KW-1185">Reference proteome</keyword>
<comment type="subcellular location">
    <subcellularLocation>
        <location evidence="2">Cell membrane</location>
        <topology evidence="2">Single-pass type II membrane protein</topology>
    </subcellularLocation>
    <subcellularLocation>
        <location evidence="9">Membrane</location>
        <topology evidence="9">Single-pass type II membrane protein</topology>
    </subcellularLocation>
</comment>
<comment type="catalytic activity">
    <reaction evidence="1 8">
        <text>Cleavage of hydrophobic, N-terminal signal or leader sequences from secreted and periplasmic proteins.</text>
        <dbReference type="EC" id="3.4.21.89"/>
    </reaction>
</comment>
<dbReference type="Pfam" id="PF10502">
    <property type="entry name" value="Peptidase_S26"/>
    <property type="match status" value="1"/>
</dbReference>
<evidence type="ECO:0000256" key="3">
    <source>
        <dbReference type="ARBA" id="ARBA00009370"/>
    </source>
</evidence>
<dbReference type="InterPro" id="IPR000223">
    <property type="entry name" value="Pept_S26A_signal_pept_1"/>
</dbReference>
<dbReference type="PRINTS" id="PR00727">
    <property type="entry name" value="LEADERPTASE"/>
</dbReference>
<dbReference type="InterPro" id="IPR019756">
    <property type="entry name" value="Pept_S26A_signal_pept_1_Ser-AS"/>
</dbReference>
<evidence type="ECO:0000256" key="6">
    <source>
        <dbReference type="ARBA" id="ARBA00022801"/>
    </source>
</evidence>
<feature type="transmembrane region" description="Helical" evidence="8">
    <location>
        <begin position="24"/>
        <end position="43"/>
    </location>
</feature>
<dbReference type="GO" id="GO:0009003">
    <property type="term" value="F:signal peptidase activity"/>
    <property type="evidence" value="ECO:0007669"/>
    <property type="project" value="UniProtKB-EC"/>
</dbReference>
<gene>
    <name evidence="11" type="ORF">EDD63_11328</name>
</gene>
<protein>
    <recommendedName>
        <fullName evidence="4 8">Signal peptidase I</fullName>
        <ecNumber evidence="4 8">3.4.21.89</ecNumber>
    </recommendedName>
</protein>
<dbReference type="InterPro" id="IPR019757">
    <property type="entry name" value="Pept_S26A_signal_pept_1_Lys-AS"/>
</dbReference>
<evidence type="ECO:0000313" key="11">
    <source>
        <dbReference type="EMBL" id="TDW20347.1"/>
    </source>
</evidence>
<dbReference type="PROSITE" id="PS00760">
    <property type="entry name" value="SPASE_I_2"/>
    <property type="match status" value="1"/>
</dbReference>
<reference evidence="11 12" key="1">
    <citation type="submission" date="2019-03" db="EMBL/GenBank/DDBJ databases">
        <title>Genomic Encyclopedia of Type Strains, Phase IV (KMG-IV): sequencing the most valuable type-strain genomes for metagenomic binning, comparative biology and taxonomic classification.</title>
        <authorList>
            <person name="Goeker M."/>
        </authorList>
    </citation>
    <scope>NUCLEOTIDE SEQUENCE [LARGE SCALE GENOMIC DNA]</scope>
    <source>
        <strain evidence="11 12">DSM 28867</strain>
    </source>
</reference>
<comment type="caution">
    <text evidence="11">The sequence shown here is derived from an EMBL/GenBank/DDBJ whole genome shotgun (WGS) entry which is preliminary data.</text>
</comment>
<dbReference type="RefSeq" id="WP_243833738.1">
    <property type="nucleotide sequence ID" value="NZ_SODD01000013.1"/>
</dbReference>
<evidence type="ECO:0000313" key="12">
    <source>
        <dbReference type="Proteomes" id="UP000294743"/>
    </source>
</evidence>
<dbReference type="GO" id="GO:0005886">
    <property type="term" value="C:plasma membrane"/>
    <property type="evidence" value="ECO:0007669"/>
    <property type="project" value="UniProtKB-SubCell"/>
</dbReference>
<dbReference type="EMBL" id="SODD01000013">
    <property type="protein sequence ID" value="TDW20347.1"/>
    <property type="molecule type" value="Genomic_DNA"/>
</dbReference>
<evidence type="ECO:0000256" key="7">
    <source>
        <dbReference type="PIRSR" id="PIRSR600223-1"/>
    </source>
</evidence>
<proteinExistence type="inferred from homology"/>
<dbReference type="AlphaFoldDB" id="A0A4R7ZQW5"/>
<evidence type="ECO:0000256" key="2">
    <source>
        <dbReference type="ARBA" id="ARBA00004401"/>
    </source>
</evidence>
<organism evidence="11 12">
    <name type="scientific">Breznakia blatticola</name>
    <dbReference type="NCBI Taxonomy" id="1754012"/>
    <lineage>
        <taxon>Bacteria</taxon>
        <taxon>Bacillati</taxon>
        <taxon>Bacillota</taxon>
        <taxon>Erysipelotrichia</taxon>
        <taxon>Erysipelotrichales</taxon>
        <taxon>Erysipelotrichaceae</taxon>
        <taxon>Breznakia</taxon>
    </lineage>
</organism>
<evidence type="ECO:0000256" key="9">
    <source>
        <dbReference type="RuleBase" id="RU362042"/>
    </source>
</evidence>